<dbReference type="Proteomes" id="UP000268093">
    <property type="component" value="Unassembled WGS sequence"/>
</dbReference>
<sequence length="60" mass="6886">MAFDTFIGYKFHVVVLEAVNYKGPSFDRLDQLSCRTRAPARKGFEVVRKRRTPNVIRGGN</sequence>
<evidence type="ECO:0000313" key="2">
    <source>
        <dbReference type="Proteomes" id="UP000268093"/>
    </source>
</evidence>
<name>A0A433DM47_9FUNG</name>
<reference evidence="1 2" key="1">
    <citation type="journal article" date="2018" name="New Phytol.">
        <title>Phylogenomics of Endogonaceae and evolution of mycorrhizas within Mucoromycota.</title>
        <authorList>
            <person name="Chang Y."/>
            <person name="Desiro A."/>
            <person name="Na H."/>
            <person name="Sandor L."/>
            <person name="Lipzen A."/>
            <person name="Clum A."/>
            <person name="Barry K."/>
            <person name="Grigoriev I.V."/>
            <person name="Martin F.M."/>
            <person name="Stajich J.E."/>
            <person name="Smith M.E."/>
            <person name="Bonito G."/>
            <person name="Spatafora J.W."/>
        </authorList>
    </citation>
    <scope>NUCLEOTIDE SEQUENCE [LARGE SCALE GENOMIC DNA]</scope>
    <source>
        <strain evidence="1 2">GMNB39</strain>
    </source>
</reference>
<gene>
    <name evidence="1" type="ORF">BC936DRAFT_144801</name>
</gene>
<keyword evidence="2" id="KW-1185">Reference proteome</keyword>
<evidence type="ECO:0000313" key="1">
    <source>
        <dbReference type="EMBL" id="RUP51895.1"/>
    </source>
</evidence>
<comment type="caution">
    <text evidence="1">The sequence shown here is derived from an EMBL/GenBank/DDBJ whole genome shotgun (WGS) entry which is preliminary data.</text>
</comment>
<protein>
    <submittedName>
        <fullName evidence="1">Uncharacterized protein</fullName>
    </submittedName>
</protein>
<accession>A0A433DM47</accession>
<proteinExistence type="predicted"/>
<dbReference type="EMBL" id="RBNI01000355">
    <property type="protein sequence ID" value="RUP51895.1"/>
    <property type="molecule type" value="Genomic_DNA"/>
</dbReference>
<dbReference type="AlphaFoldDB" id="A0A433DM47"/>
<organism evidence="1 2">
    <name type="scientific">Jimgerdemannia flammicorona</name>
    <dbReference type="NCBI Taxonomy" id="994334"/>
    <lineage>
        <taxon>Eukaryota</taxon>
        <taxon>Fungi</taxon>
        <taxon>Fungi incertae sedis</taxon>
        <taxon>Mucoromycota</taxon>
        <taxon>Mucoromycotina</taxon>
        <taxon>Endogonomycetes</taxon>
        <taxon>Endogonales</taxon>
        <taxon>Endogonaceae</taxon>
        <taxon>Jimgerdemannia</taxon>
    </lineage>
</organism>